<dbReference type="AlphaFoldDB" id="A0A6P9A1H2"/>
<dbReference type="InterPro" id="IPR007125">
    <property type="entry name" value="H2A/H2B/H3"/>
</dbReference>
<evidence type="ECO:0000313" key="11">
    <source>
        <dbReference type="RefSeq" id="XP_034251124.1"/>
    </source>
</evidence>
<dbReference type="SMART" id="SM00428">
    <property type="entry name" value="H3"/>
    <property type="match status" value="1"/>
</dbReference>
<organism evidence="11">
    <name type="scientific">Thrips palmi</name>
    <name type="common">Melon thrips</name>
    <dbReference type="NCBI Taxonomy" id="161013"/>
    <lineage>
        <taxon>Eukaryota</taxon>
        <taxon>Metazoa</taxon>
        <taxon>Ecdysozoa</taxon>
        <taxon>Arthropoda</taxon>
        <taxon>Hexapoda</taxon>
        <taxon>Insecta</taxon>
        <taxon>Pterygota</taxon>
        <taxon>Neoptera</taxon>
        <taxon>Paraneoptera</taxon>
        <taxon>Thysanoptera</taxon>
        <taxon>Terebrantia</taxon>
        <taxon>Thripoidea</taxon>
        <taxon>Thripidae</taxon>
        <taxon>Thrips</taxon>
    </lineage>
</organism>
<feature type="compositionally biased region" description="Polar residues" evidence="8">
    <location>
        <begin position="20"/>
        <end position="45"/>
    </location>
</feature>
<comment type="subcellular location">
    <subcellularLocation>
        <location evidence="2">Chromosome</location>
    </subcellularLocation>
    <subcellularLocation>
        <location evidence="1">Nucleus</location>
    </subcellularLocation>
</comment>
<dbReference type="InterPro" id="IPR009072">
    <property type="entry name" value="Histone-fold"/>
</dbReference>
<dbReference type="GO" id="GO:0005634">
    <property type="term" value="C:nucleus"/>
    <property type="evidence" value="ECO:0007669"/>
    <property type="project" value="UniProtKB-SubCell"/>
</dbReference>
<dbReference type="GO" id="GO:0046982">
    <property type="term" value="F:protein heterodimerization activity"/>
    <property type="evidence" value="ECO:0007669"/>
    <property type="project" value="InterPro"/>
</dbReference>
<dbReference type="InterPro" id="IPR000164">
    <property type="entry name" value="Histone_H3/CENP-A"/>
</dbReference>
<evidence type="ECO:0000256" key="8">
    <source>
        <dbReference type="SAM" id="MobiDB-lite"/>
    </source>
</evidence>
<protein>
    <submittedName>
        <fullName evidence="11">Histone H3-like</fullName>
    </submittedName>
</protein>
<proteinExistence type="inferred from homology"/>
<sequence length="156" mass="17761">MTKPLGRKSSVSQGRKKPNQKTPIKQTGQKNVSPSKPNRSSVNKDSTMDVSRRTRRFKSGTKALREIKALQRTTHLLIPKAPFCRVVKEIVHQFSYENLRIQSSALAALQEAAEMYMVQFFEDSLLCTLHAKRVTLNIQDCHLMRRLRGPAEVANK</sequence>
<dbReference type="PANTHER" id="PTHR45810">
    <property type="entry name" value="HISTONE H3.2"/>
    <property type="match status" value="1"/>
</dbReference>
<accession>A0A6P9A1H2</accession>
<dbReference type="Pfam" id="PF00125">
    <property type="entry name" value="Histone"/>
    <property type="match status" value="1"/>
</dbReference>
<evidence type="ECO:0000256" key="5">
    <source>
        <dbReference type="ARBA" id="ARBA00023125"/>
    </source>
</evidence>
<dbReference type="KEGG" id="tpal:117651329"/>
<evidence type="ECO:0000256" key="7">
    <source>
        <dbReference type="ARBA" id="ARBA00023269"/>
    </source>
</evidence>
<dbReference type="GeneID" id="117651329"/>
<dbReference type="FunFam" id="1.10.20.10:FF:000085">
    <property type="entry name" value="Histone H3.2"/>
    <property type="match status" value="1"/>
</dbReference>
<evidence type="ECO:0000256" key="1">
    <source>
        <dbReference type="ARBA" id="ARBA00004123"/>
    </source>
</evidence>
<dbReference type="GO" id="GO:0030527">
    <property type="term" value="F:structural constituent of chromatin"/>
    <property type="evidence" value="ECO:0007669"/>
    <property type="project" value="InterPro"/>
</dbReference>
<dbReference type="Proteomes" id="UP000515158">
    <property type="component" value="Unplaced"/>
</dbReference>
<keyword evidence="7" id="KW-0544">Nucleosome core</keyword>
<dbReference type="OrthoDB" id="420022at2759"/>
<comment type="similarity">
    <text evidence="3">Belongs to the histone H3 family.</text>
</comment>
<name>A0A6P9A1H2_THRPL</name>
<keyword evidence="4" id="KW-0158">Chromosome</keyword>
<dbReference type="InParanoid" id="A0A6P9A1H2"/>
<evidence type="ECO:0000313" key="10">
    <source>
        <dbReference type="Proteomes" id="UP000515158"/>
    </source>
</evidence>
<dbReference type="CDD" id="cd22911">
    <property type="entry name" value="HFD_H3"/>
    <property type="match status" value="1"/>
</dbReference>
<evidence type="ECO:0000256" key="2">
    <source>
        <dbReference type="ARBA" id="ARBA00004286"/>
    </source>
</evidence>
<dbReference type="GO" id="GO:0000786">
    <property type="term" value="C:nucleosome"/>
    <property type="evidence" value="ECO:0007669"/>
    <property type="project" value="UniProtKB-KW"/>
</dbReference>
<evidence type="ECO:0000256" key="3">
    <source>
        <dbReference type="ARBA" id="ARBA00010343"/>
    </source>
</evidence>
<dbReference type="PRINTS" id="PR00622">
    <property type="entry name" value="HISTONEH3"/>
</dbReference>
<feature type="domain" description="Core Histone H2A/H2B/H3" evidence="9">
    <location>
        <begin position="60"/>
        <end position="147"/>
    </location>
</feature>
<evidence type="ECO:0000256" key="6">
    <source>
        <dbReference type="ARBA" id="ARBA00023242"/>
    </source>
</evidence>
<dbReference type="SUPFAM" id="SSF47113">
    <property type="entry name" value="Histone-fold"/>
    <property type="match status" value="1"/>
</dbReference>
<dbReference type="GO" id="GO:0003677">
    <property type="term" value="F:DNA binding"/>
    <property type="evidence" value="ECO:0007669"/>
    <property type="project" value="UniProtKB-KW"/>
</dbReference>
<evidence type="ECO:0000259" key="9">
    <source>
        <dbReference type="Pfam" id="PF00125"/>
    </source>
</evidence>
<keyword evidence="5" id="KW-0238">DNA-binding</keyword>
<reference evidence="11" key="1">
    <citation type="submission" date="2025-08" db="UniProtKB">
        <authorList>
            <consortium name="RefSeq"/>
        </authorList>
    </citation>
    <scope>IDENTIFICATION</scope>
    <source>
        <tissue evidence="11">Total insect</tissue>
    </source>
</reference>
<keyword evidence="6" id="KW-0539">Nucleus</keyword>
<dbReference type="RefSeq" id="XP_034251124.1">
    <property type="nucleotide sequence ID" value="XM_034395233.1"/>
</dbReference>
<gene>
    <name evidence="11" type="primary">LOC117651329</name>
</gene>
<feature type="region of interest" description="Disordered" evidence="8">
    <location>
        <begin position="1"/>
        <end position="58"/>
    </location>
</feature>
<dbReference type="Gene3D" id="1.10.20.10">
    <property type="entry name" value="Histone, subunit A"/>
    <property type="match status" value="1"/>
</dbReference>
<keyword evidence="10" id="KW-1185">Reference proteome</keyword>
<evidence type="ECO:0000256" key="4">
    <source>
        <dbReference type="ARBA" id="ARBA00022454"/>
    </source>
</evidence>